<organism evidence="2 3">
    <name type="scientific">Dendrobium chrysotoxum</name>
    <name type="common">Orchid</name>
    <dbReference type="NCBI Taxonomy" id="161865"/>
    <lineage>
        <taxon>Eukaryota</taxon>
        <taxon>Viridiplantae</taxon>
        <taxon>Streptophyta</taxon>
        <taxon>Embryophyta</taxon>
        <taxon>Tracheophyta</taxon>
        <taxon>Spermatophyta</taxon>
        <taxon>Magnoliopsida</taxon>
        <taxon>Liliopsida</taxon>
        <taxon>Asparagales</taxon>
        <taxon>Orchidaceae</taxon>
        <taxon>Epidendroideae</taxon>
        <taxon>Malaxideae</taxon>
        <taxon>Dendrobiinae</taxon>
        <taxon>Dendrobium</taxon>
    </lineage>
</organism>
<sequence length="59" mass="6620">MISSEAIKEATEVLCVRIPGKNLVQDLTLNLCSISCYLLYELHGCFIIIWVALGEQRHA</sequence>
<keyword evidence="1" id="KW-0472">Membrane</keyword>
<evidence type="ECO:0000256" key="1">
    <source>
        <dbReference type="SAM" id="Phobius"/>
    </source>
</evidence>
<dbReference type="AlphaFoldDB" id="A0AAV7HDZ3"/>
<proteinExistence type="predicted"/>
<feature type="transmembrane region" description="Helical" evidence="1">
    <location>
        <begin position="27"/>
        <end position="53"/>
    </location>
</feature>
<evidence type="ECO:0000313" key="2">
    <source>
        <dbReference type="EMBL" id="KAH0466851.1"/>
    </source>
</evidence>
<reference evidence="2 3" key="1">
    <citation type="journal article" date="2021" name="Hortic Res">
        <title>Chromosome-scale assembly of the Dendrobium chrysotoxum genome enhances the understanding of orchid evolution.</title>
        <authorList>
            <person name="Zhang Y."/>
            <person name="Zhang G.Q."/>
            <person name="Zhang D."/>
            <person name="Liu X.D."/>
            <person name="Xu X.Y."/>
            <person name="Sun W.H."/>
            <person name="Yu X."/>
            <person name="Zhu X."/>
            <person name="Wang Z.W."/>
            <person name="Zhao X."/>
            <person name="Zhong W.Y."/>
            <person name="Chen H."/>
            <person name="Yin W.L."/>
            <person name="Huang T."/>
            <person name="Niu S.C."/>
            <person name="Liu Z.J."/>
        </authorList>
    </citation>
    <scope>NUCLEOTIDE SEQUENCE [LARGE SCALE GENOMIC DNA]</scope>
    <source>
        <strain evidence="2">Lindl</strain>
    </source>
</reference>
<accession>A0AAV7HDZ3</accession>
<keyword evidence="1" id="KW-0812">Transmembrane</keyword>
<dbReference type="Proteomes" id="UP000775213">
    <property type="component" value="Unassembled WGS sequence"/>
</dbReference>
<name>A0AAV7HDZ3_DENCH</name>
<evidence type="ECO:0000313" key="3">
    <source>
        <dbReference type="Proteomes" id="UP000775213"/>
    </source>
</evidence>
<dbReference type="EMBL" id="JAGFBR010000005">
    <property type="protein sequence ID" value="KAH0466851.1"/>
    <property type="molecule type" value="Genomic_DNA"/>
</dbReference>
<protein>
    <submittedName>
        <fullName evidence="2">Uncharacterized protein</fullName>
    </submittedName>
</protein>
<keyword evidence="3" id="KW-1185">Reference proteome</keyword>
<keyword evidence="1" id="KW-1133">Transmembrane helix</keyword>
<gene>
    <name evidence="2" type="ORF">IEQ34_004089</name>
</gene>
<comment type="caution">
    <text evidence="2">The sequence shown here is derived from an EMBL/GenBank/DDBJ whole genome shotgun (WGS) entry which is preliminary data.</text>
</comment>